<dbReference type="EMBL" id="JAMKPW020000040">
    <property type="protein sequence ID" value="KAK8198701.1"/>
    <property type="molecule type" value="Genomic_DNA"/>
</dbReference>
<name>A0ACC3S769_9PEZI</name>
<gene>
    <name evidence="1" type="primary">SPO22</name>
    <name evidence="1" type="ORF">M8818_006568</name>
</gene>
<organism evidence="1 2">
    <name type="scientific">Zalaria obscura</name>
    <dbReference type="NCBI Taxonomy" id="2024903"/>
    <lineage>
        <taxon>Eukaryota</taxon>
        <taxon>Fungi</taxon>
        <taxon>Dikarya</taxon>
        <taxon>Ascomycota</taxon>
        <taxon>Pezizomycotina</taxon>
        <taxon>Dothideomycetes</taxon>
        <taxon>Dothideomycetidae</taxon>
        <taxon>Dothideales</taxon>
        <taxon>Zalariaceae</taxon>
        <taxon>Zalaria</taxon>
    </lineage>
</organism>
<comment type="caution">
    <text evidence="1">The sequence shown here is derived from an EMBL/GenBank/DDBJ whole genome shotgun (WGS) entry which is preliminary data.</text>
</comment>
<keyword evidence="2" id="KW-1185">Reference proteome</keyword>
<accession>A0ACC3S769</accession>
<protein>
    <submittedName>
        <fullName evidence="1">Sporulation-specific protein 22</fullName>
    </submittedName>
</protein>
<proteinExistence type="predicted"/>
<evidence type="ECO:0000313" key="2">
    <source>
        <dbReference type="Proteomes" id="UP001320706"/>
    </source>
</evidence>
<dbReference type="Proteomes" id="UP001320706">
    <property type="component" value="Unassembled WGS sequence"/>
</dbReference>
<sequence>MAPLKPVKKDGDKKVVALLDFASKLTTRLETDVHDTSILTDLSHHILRSFSLQSSSYLTSSAREFDDLGAKLWNTSTRLLRDDSERPPPPVIPVLRVFAFLLLDVAHQYAQKQGKSAGDNLIRLFRIALKAGKTCINRGQLDLCTRVFERAADYVEAAHGHGNTRVNGWVKSDAEDQEVAAQLVAEYYLLRTTLAWKQGRLDVADHMFAKSLSLDEVADKAGLAEKQTDLLYEIGKEQLKKKRYEEAVRWLERSYDTLSCIELDTISADTAELRLCVMHDLACAHLGIKDAVSLARAADLVSLLDSNYANKMAVSLLRLRLLSVQDPVPAEDFQNVLLRMIRSVILTDSTFKTVMNQVQKLKTFSPGLACQTLDTFLSLRLYESKSQDYIEKTVVTRIWISTTRQDSDQLLRLQELLDEVSDSTDQPFRSDATHAAQTLIWKRIEPATQGVVAEAVTSWCRLACHPLFGRTGELNKSKLSRKLITLSLANGDLAGARQAYFQMPESGRNVAITNYLMYKVALRSGDTPMASNCLEGVLKSSTKDATYLYACVLEAQGSGDRQQTVLALQKVLEKYNYGAPSGINLAALLRCTIRLLVAELESGVANIENVLEEVCKVFEGAANQVKNFREPLKEASNPEDHLAELQWFSKNSYNLALKYCTVLQPSLVVRMLDVCIKFIESFRKSNAGARPQDFTIRSSYCHYLSASASVVLGRSEDNVEICLQYYLSVRRHVESFQAALQEAELVCELDDATKSDLEGKCFELLKYDLEAILKLQRWEELDAVLDSCLAQPASSHWDTLADLVIVIHTHMSNAELASSYQSKIPAVLQKIINQTWRTGHCSIDKLSRWIRCVFQMTLAAAPEVSLQCIEQARSIARKSRVGQLADVYPPDELEWLATTAFNHAVDLYCASDDEACKTWAEKALNLAMEANDGRHLYETLQGKWLLLNVGGQ</sequence>
<evidence type="ECO:0000313" key="1">
    <source>
        <dbReference type="EMBL" id="KAK8198701.1"/>
    </source>
</evidence>
<reference evidence="1" key="1">
    <citation type="submission" date="2024-02" db="EMBL/GenBank/DDBJ databases">
        <title>Metagenome Assembled Genome of Zalaria obscura JY119.</title>
        <authorList>
            <person name="Vighnesh L."/>
            <person name="Jagadeeshwari U."/>
            <person name="Venkata Ramana C."/>
            <person name="Sasikala C."/>
        </authorList>
    </citation>
    <scope>NUCLEOTIDE SEQUENCE</scope>
    <source>
        <strain evidence="1">JY119</strain>
    </source>
</reference>